<keyword evidence="2" id="KW-1185">Reference proteome</keyword>
<sequence>MGMQGETASTQRAGYPLVNCGIGFADCNMSYICFGVDFDHQGSVLMSDIRELCIDFSRLPSSTLFLRETRLLVS</sequence>
<protein>
    <submittedName>
        <fullName evidence="1">Uncharacterized protein</fullName>
    </submittedName>
</protein>
<gene>
    <name evidence="1" type="ORF">SLEP1_g48052</name>
</gene>
<evidence type="ECO:0000313" key="2">
    <source>
        <dbReference type="Proteomes" id="UP001054252"/>
    </source>
</evidence>
<evidence type="ECO:0000313" key="1">
    <source>
        <dbReference type="EMBL" id="GKV40400.1"/>
    </source>
</evidence>
<dbReference type="Proteomes" id="UP001054252">
    <property type="component" value="Unassembled WGS sequence"/>
</dbReference>
<proteinExistence type="predicted"/>
<dbReference type="AlphaFoldDB" id="A0AAV5LSF4"/>
<organism evidence="1 2">
    <name type="scientific">Rubroshorea leprosula</name>
    <dbReference type="NCBI Taxonomy" id="152421"/>
    <lineage>
        <taxon>Eukaryota</taxon>
        <taxon>Viridiplantae</taxon>
        <taxon>Streptophyta</taxon>
        <taxon>Embryophyta</taxon>
        <taxon>Tracheophyta</taxon>
        <taxon>Spermatophyta</taxon>
        <taxon>Magnoliopsida</taxon>
        <taxon>eudicotyledons</taxon>
        <taxon>Gunneridae</taxon>
        <taxon>Pentapetalae</taxon>
        <taxon>rosids</taxon>
        <taxon>malvids</taxon>
        <taxon>Malvales</taxon>
        <taxon>Dipterocarpaceae</taxon>
        <taxon>Rubroshorea</taxon>
    </lineage>
</organism>
<comment type="caution">
    <text evidence="1">The sequence shown here is derived from an EMBL/GenBank/DDBJ whole genome shotgun (WGS) entry which is preliminary data.</text>
</comment>
<accession>A0AAV5LSF4</accession>
<name>A0AAV5LSF4_9ROSI</name>
<dbReference type="EMBL" id="BPVZ01000141">
    <property type="protein sequence ID" value="GKV40400.1"/>
    <property type="molecule type" value="Genomic_DNA"/>
</dbReference>
<reference evidence="1 2" key="1">
    <citation type="journal article" date="2021" name="Commun. Biol.">
        <title>The genome of Shorea leprosula (Dipterocarpaceae) highlights the ecological relevance of drought in aseasonal tropical rainforests.</title>
        <authorList>
            <person name="Ng K.K.S."/>
            <person name="Kobayashi M.J."/>
            <person name="Fawcett J.A."/>
            <person name="Hatakeyama M."/>
            <person name="Paape T."/>
            <person name="Ng C.H."/>
            <person name="Ang C.C."/>
            <person name="Tnah L.H."/>
            <person name="Lee C.T."/>
            <person name="Nishiyama T."/>
            <person name="Sese J."/>
            <person name="O'Brien M.J."/>
            <person name="Copetti D."/>
            <person name="Mohd Noor M.I."/>
            <person name="Ong R.C."/>
            <person name="Putra M."/>
            <person name="Sireger I.Z."/>
            <person name="Indrioko S."/>
            <person name="Kosugi Y."/>
            <person name="Izuno A."/>
            <person name="Isagi Y."/>
            <person name="Lee S.L."/>
            <person name="Shimizu K.K."/>
        </authorList>
    </citation>
    <scope>NUCLEOTIDE SEQUENCE [LARGE SCALE GENOMIC DNA]</scope>
    <source>
        <strain evidence="1">214</strain>
    </source>
</reference>